<dbReference type="PANTHER" id="PTHR43335:SF4">
    <property type="entry name" value="ABC TRANSPORTER, ATP-BINDING PROTEIN"/>
    <property type="match status" value="1"/>
</dbReference>
<evidence type="ECO:0000256" key="2">
    <source>
        <dbReference type="ARBA" id="ARBA00022448"/>
    </source>
</evidence>
<proteinExistence type="inferred from homology"/>
<evidence type="ECO:0000313" key="6">
    <source>
        <dbReference type="EMBL" id="TKV56954.1"/>
    </source>
</evidence>
<protein>
    <submittedName>
        <fullName evidence="6">ATP-binding cassette domain-containing protein</fullName>
    </submittedName>
</protein>
<dbReference type="Gene3D" id="3.40.50.300">
    <property type="entry name" value="P-loop containing nucleotide triphosphate hydrolases"/>
    <property type="match status" value="1"/>
</dbReference>
<dbReference type="SUPFAM" id="SSF52540">
    <property type="entry name" value="P-loop containing nucleoside triphosphate hydrolases"/>
    <property type="match status" value="1"/>
</dbReference>
<reference evidence="6 7" key="1">
    <citation type="submission" date="2019-05" db="EMBL/GenBank/DDBJ databases">
        <title>Nakamurella sp. N5BH11, whole genome shotgun sequence.</title>
        <authorList>
            <person name="Tuo L."/>
        </authorList>
    </citation>
    <scope>NUCLEOTIDE SEQUENCE [LARGE SCALE GENOMIC DNA]</scope>
    <source>
        <strain evidence="6 7">N5BH11</strain>
    </source>
</reference>
<evidence type="ECO:0000313" key="7">
    <source>
        <dbReference type="Proteomes" id="UP000306985"/>
    </source>
</evidence>
<evidence type="ECO:0000256" key="1">
    <source>
        <dbReference type="ARBA" id="ARBA00005417"/>
    </source>
</evidence>
<dbReference type="InterPro" id="IPR027417">
    <property type="entry name" value="P-loop_NTPase"/>
</dbReference>
<comment type="caution">
    <text evidence="6">The sequence shown here is derived from an EMBL/GenBank/DDBJ whole genome shotgun (WGS) entry which is preliminary data.</text>
</comment>
<feature type="domain" description="ABC transporter" evidence="5">
    <location>
        <begin position="2"/>
        <end position="227"/>
    </location>
</feature>
<dbReference type="Pfam" id="PF00005">
    <property type="entry name" value="ABC_tran"/>
    <property type="match status" value="1"/>
</dbReference>
<organism evidence="6 7">
    <name type="scientific">Nakamurella flava</name>
    <dbReference type="NCBI Taxonomy" id="2576308"/>
    <lineage>
        <taxon>Bacteria</taxon>
        <taxon>Bacillati</taxon>
        <taxon>Actinomycetota</taxon>
        <taxon>Actinomycetes</taxon>
        <taxon>Nakamurellales</taxon>
        <taxon>Nakamurellaceae</taxon>
        <taxon>Nakamurella</taxon>
    </lineage>
</organism>
<keyword evidence="3" id="KW-0547">Nucleotide-binding</keyword>
<comment type="similarity">
    <text evidence="1">Belongs to the ABC transporter superfamily.</text>
</comment>
<dbReference type="Proteomes" id="UP000306985">
    <property type="component" value="Unassembled WGS sequence"/>
</dbReference>
<sequence length="300" mass="30966">MITVENLSKRYGHHLAVDDVSFRCEPGTITGFLGPNGAGKSTSLRMITGLTPPTSGRALVDGRPFTDLPNPGREVGVLLDAAAVHPGRTGRETLRLTARLLDLPVRQADEMLERVGLAGAASRRVGQYSLGMRQRLGIGSALLGDPAVLIMDEPANGMDPEGIRWMRELLQDFAGRGGTVLLSSHLLAEVQATVDRLVVIGGGRIAADGVLSDLLRGSGSIVRGLDPAALTTALRIAGLSVSPAANGAVTVAGSPEQVGRAAAAAGQVLLELREQSSGLEDLFFSLTDGASVAVAAGRAA</sequence>
<dbReference type="InterPro" id="IPR003593">
    <property type="entry name" value="AAA+_ATPase"/>
</dbReference>
<dbReference type="OrthoDB" id="9804819at2"/>
<name>A0A4U6QAG4_9ACTN</name>
<evidence type="ECO:0000259" key="5">
    <source>
        <dbReference type="PROSITE" id="PS50893"/>
    </source>
</evidence>
<gene>
    <name evidence="6" type="ORF">FDO65_19175</name>
</gene>
<dbReference type="GO" id="GO:0016887">
    <property type="term" value="F:ATP hydrolysis activity"/>
    <property type="evidence" value="ECO:0007669"/>
    <property type="project" value="InterPro"/>
</dbReference>
<dbReference type="SMART" id="SM00382">
    <property type="entry name" value="AAA"/>
    <property type="match status" value="1"/>
</dbReference>
<keyword evidence="7" id="KW-1185">Reference proteome</keyword>
<dbReference type="EMBL" id="SZZH01000006">
    <property type="protein sequence ID" value="TKV56954.1"/>
    <property type="molecule type" value="Genomic_DNA"/>
</dbReference>
<dbReference type="RefSeq" id="WP_137451341.1">
    <property type="nucleotide sequence ID" value="NZ_SZZH01000006.1"/>
</dbReference>
<dbReference type="GO" id="GO:0005524">
    <property type="term" value="F:ATP binding"/>
    <property type="evidence" value="ECO:0007669"/>
    <property type="project" value="UniProtKB-KW"/>
</dbReference>
<dbReference type="PROSITE" id="PS00211">
    <property type="entry name" value="ABC_TRANSPORTER_1"/>
    <property type="match status" value="1"/>
</dbReference>
<dbReference type="InterPro" id="IPR003439">
    <property type="entry name" value="ABC_transporter-like_ATP-bd"/>
</dbReference>
<keyword evidence="4 6" id="KW-0067">ATP-binding</keyword>
<dbReference type="PROSITE" id="PS50893">
    <property type="entry name" value="ABC_TRANSPORTER_2"/>
    <property type="match status" value="1"/>
</dbReference>
<dbReference type="InterPro" id="IPR017871">
    <property type="entry name" value="ABC_transporter-like_CS"/>
</dbReference>
<evidence type="ECO:0000256" key="3">
    <source>
        <dbReference type="ARBA" id="ARBA00022741"/>
    </source>
</evidence>
<keyword evidence="2" id="KW-0813">Transport</keyword>
<dbReference type="AlphaFoldDB" id="A0A4U6QAG4"/>
<dbReference type="PANTHER" id="PTHR43335">
    <property type="entry name" value="ABC TRANSPORTER, ATP-BINDING PROTEIN"/>
    <property type="match status" value="1"/>
</dbReference>
<accession>A0A4U6QAG4</accession>
<evidence type="ECO:0000256" key="4">
    <source>
        <dbReference type="ARBA" id="ARBA00022840"/>
    </source>
</evidence>